<dbReference type="InterPro" id="IPR014710">
    <property type="entry name" value="RmlC-like_jellyroll"/>
</dbReference>
<dbReference type="Gene3D" id="2.60.120.10">
    <property type="entry name" value="Jelly Rolls"/>
    <property type="match status" value="1"/>
</dbReference>
<gene>
    <name evidence="2" type="ORF">AAE021_12905</name>
</gene>
<feature type="domain" description="Cupin type-2" evidence="1">
    <location>
        <begin position="31"/>
        <end position="96"/>
    </location>
</feature>
<dbReference type="Pfam" id="PF07883">
    <property type="entry name" value="Cupin_2"/>
    <property type="match status" value="1"/>
</dbReference>
<dbReference type="EMBL" id="CP151657">
    <property type="protein sequence ID" value="WZP15077.1"/>
    <property type="molecule type" value="Genomic_DNA"/>
</dbReference>
<dbReference type="RefSeq" id="WP_342022743.1">
    <property type="nucleotide sequence ID" value="NZ_CP151657.1"/>
</dbReference>
<accession>A0ABZ2ZXT5</accession>
<reference evidence="2 3" key="1">
    <citation type="submission" date="2024-04" db="EMBL/GenBank/DDBJ databases">
        <title>Arthrobacter sp. from Plains bison fecal sample.</title>
        <authorList>
            <person name="Ruzzini A."/>
        </authorList>
    </citation>
    <scope>NUCLEOTIDE SEQUENCE [LARGE SCALE GENOMIC DNA]</scope>
    <source>
        <strain evidence="2 3">EINP1</strain>
    </source>
</reference>
<dbReference type="SUPFAM" id="SSF51182">
    <property type="entry name" value="RmlC-like cupins"/>
    <property type="match status" value="1"/>
</dbReference>
<dbReference type="Proteomes" id="UP001448858">
    <property type="component" value="Chromosome"/>
</dbReference>
<organism evidence="2 3">
    <name type="scientific">Arthrobacter citreus</name>
    <dbReference type="NCBI Taxonomy" id="1670"/>
    <lineage>
        <taxon>Bacteria</taxon>
        <taxon>Bacillati</taxon>
        <taxon>Actinomycetota</taxon>
        <taxon>Actinomycetes</taxon>
        <taxon>Micrococcales</taxon>
        <taxon>Micrococcaceae</taxon>
        <taxon>Arthrobacter</taxon>
    </lineage>
</organism>
<evidence type="ECO:0000259" key="1">
    <source>
        <dbReference type="Pfam" id="PF07883"/>
    </source>
</evidence>
<dbReference type="InterPro" id="IPR011051">
    <property type="entry name" value="RmlC_Cupin_sf"/>
</dbReference>
<proteinExistence type="predicted"/>
<protein>
    <submittedName>
        <fullName evidence="2">Cupin domain-containing protein</fullName>
    </submittedName>
</protein>
<sequence length="259" mass="27504">MLKDSGGAPAGFPGGTGVTRINVYTWDAVDGQCGGSPHLHTATTESYVVVGGRGRVQTLSSAGFEEHSLTPGTVLWFTPGTVHRLINDDGALEIVAVMGNSGLPENGDAVLTFPEPYLDDPQRYRDAATLPPGGSVESREAAVIARRDLAMEGFLTLRDRVEEEGPQAMEHLYRQAAALVQDKVATWSTLVHNGPLAQARQSVEHLEQLARADGSHLLNAVVRSAAPTSPDPVYGMCGRLQTWNLMPSSTGVASPVQPL</sequence>
<keyword evidence="3" id="KW-1185">Reference proteome</keyword>
<evidence type="ECO:0000313" key="2">
    <source>
        <dbReference type="EMBL" id="WZP15077.1"/>
    </source>
</evidence>
<name>A0ABZ2ZXT5_9MICC</name>
<dbReference type="InterPro" id="IPR013096">
    <property type="entry name" value="Cupin_2"/>
</dbReference>
<evidence type="ECO:0000313" key="3">
    <source>
        <dbReference type="Proteomes" id="UP001448858"/>
    </source>
</evidence>